<proteinExistence type="predicted"/>
<evidence type="ECO:0000259" key="5">
    <source>
        <dbReference type="PROSITE" id="PS51133"/>
    </source>
</evidence>
<dbReference type="GO" id="GO:0003676">
    <property type="term" value="F:nucleic acid binding"/>
    <property type="evidence" value="ECO:0007669"/>
    <property type="project" value="InterPro"/>
</dbReference>
<reference evidence="6" key="1">
    <citation type="journal article" date="2019" name="MBio">
        <title>Virus Genomes from Deep Sea Sediments Expand the Ocean Megavirome and Support Independent Origins of Viral Gigantism.</title>
        <authorList>
            <person name="Backstrom D."/>
            <person name="Yutin N."/>
            <person name="Jorgensen S.L."/>
            <person name="Dharamshi J."/>
            <person name="Homa F."/>
            <person name="Zaremba-Niedwiedzka K."/>
            <person name="Spang A."/>
            <person name="Wolf Y.I."/>
            <person name="Koonin E.V."/>
            <person name="Ettema T.J."/>
        </authorList>
    </citation>
    <scope>NUCLEOTIDE SEQUENCE</scope>
</reference>
<protein>
    <submittedName>
        <fullName evidence="6">Transcription factor S-II</fullName>
    </submittedName>
</protein>
<dbReference type="GO" id="GO:0006351">
    <property type="term" value="P:DNA-templated transcription"/>
    <property type="evidence" value="ECO:0007669"/>
    <property type="project" value="InterPro"/>
</dbReference>
<dbReference type="Pfam" id="PF01096">
    <property type="entry name" value="Zn_ribbon_TFIIS"/>
    <property type="match status" value="1"/>
</dbReference>
<dbReference type="PROSITE" id="PS51133">
    <property type="entry name" value="ZF_TFIIS_2"/>
    <property type="match status" value="1"/>
</dbReference>
<name>A0A481ZD88_9VIRU</name>
<evidence type="ECO:0000256" key="4">
    <source>
        <dbReference type="PROSITE-ProRule" id="PRU00472"/>
    </source>
</evidence>
<keyword evidence="2 4" id="KW-0863">Zinc-finger</keyword>
<gene>
    <name evidence="6" type="ORF">LCPAC403_02440</name>
</gene>
<dbReference type="SUPFAM" id="SSF57783">
    <property type="entry name" value="Zinc beta-ribbon"/>
    <property type="match status" value="1"/>
</dbReference>
<keyword evidence="3" id="KW-0862">Zinc</keyword>
<accession>A0A481ZD88</accession>
<dbReference type="SMART" id="SM00440">
    <property type="entry name" value="ZnF_C2C2"/>
    <property type="match status" value="1"/>
</dbReference>
<sequence length="133" mass="15488">MISLLHLKQLFGDSAIIDVIIQNNEFRKPQWVYELKYMYDEMGECDTLKHIDITKSPKDIFMNSPLMNIYNLHIMRERFATTVKDAVVEGIFRCINKDCKSMRTTASSKQTRRADEAATITIVCSECKTTWKI</sequence>
<dbReference type="GO" id="GO:0008270">
    <property type="term" value="F:zinc ion binding"/>
    <property type="evidence" value="ECO:0007669"/>
    <property type="project" value="UniProtKB-KW"/>
</dbReference>
<evidence type="ECO:0000313" key="6">
    <source>
        <dbReference type="EMBL" id="QBK93110.1"/>
    </source>
</evidence>
<organism evidence="6">
    <name type="scientific">Pithovirus LCPAC403</name>
    <dbReference type="NCBI Taxonomy" id="2506596"/>
    <lineage>
        <taxon>Viruses</taxon>
        <taxon>Pithoviruses</taxon>
    </lineage>
</organism>
<dbReference type="InterPro" id="IPR001222">
    <property type="entry name" value="Znf_TFIIS"/>
</dbReference>
<feature type="domain" description="TFIIS-type" evidence="5">
    <location>
        <begin position="90"/>
        <end position="132"/>
    </location>
</feature>
<dbReference type="Gene3D" id="2.20.25.10">
    <property type="match status" value="1"/>
</dbReference>
<evidence type="ECO:0000256" key="2">
    <source>
        <dbReference type="ARBA" id="ARBA00022771"/>
    </source>
</evidence>
<evidence type="ECO:0000256" key="3">
    <source>
        <dbReference type="ARBA" id="ARBA00022833"/>
    </source>
</evidence>
<evidence type="ECO:0000256" key="1">
    <source>
        <dbReference type="ARBA" id="ARBA00022723"/>
    </source>
</evidence>
<dbReference type="EMBL" id="MK500590">
    <property type="protein sequence ID" value="QBK93110.1"/>
    <property type="molecule type" value="Genomic_DNA"/>
</dbReference>
<keyword evidence="1" id="KW-0479">Metal-binding</keyword>